<keyword evidence="2" id="KW-0732">Signal</keyword>
<gene>
    <name evidence="3" type="ORF">PXEA_LOCUS379</name>
</gene>
<reference evidence="3" key="1">
    <citation type="submission" date="2018-11" db="EMBL/GenBank/DDBJ databases">
        <authorList>
            <consortium name="Pathogen Informatics"/>
        </authorList>
    </citation>
    <scope>NUCLEOTIDE SEQUENCE</scope>
</reference>
<comment type="caution">
    <text evidence="3">The sequence shown here is derived from an EMBL/GenBank/DDBJ whole genome shotgun (WGS) entry which is preliminary data.</text>
</comment>
<protein>
    <submittedName>
        <fullName evidence="3">Uncharacterized protein</fullName>
    </submittedName>
</protein>
<feature type="signal peptide" evidence="2">
    <location>
        <begin position="1"/>
        <end position="27"/>
    </location>
</feature>
<evidence type="ECO:0000256" key="2">
    <source>
        <dbReference type="SAM" id="SignalP"/>
    </source>
</evidence>
<feature type="chain" id="PRO_5019283199" evidence="2">
    <location>
        <begin position="28"/>
        <end position="140"/>
    </location>
</feature>
<evidence type="ECO:0000313" key="4">
    <source>
        <dbReference type="Proteomes" id="UP000784294"/>
    </source>
</evidence>
<name>A0A448WAF0_9PLAT</name>
<evidence type="ECO:0000256" key="1">
    <source>
        <dbReference type="SAM" id="MobiDB-lite"/>
    </source>
</evidence>
<dbReference type="EMBL" id="CAAALY010000674">
    <property type="protein sequence ID" value="VEL06939.1"/>
    <property type="molecule type" value="Genomic_DNA"/>
</dbReference>
<feature type="region of interest" description="Disordered" evidence="1">
    <location>
        <begin position="32"/>
        <end position="64"/>
    </location>
</feature>
<sequence>MAGLVASPGSSSLLLLSSAVLATAAAATNVNGSISTGDSLVPGPPDAESGLKANTIDSPPHDLVTPPALLVPLTSQRALQSKSASLTDGLLSGRHESSLQVSLNISNNTEIEASLRPAKFINTAGTEFETPLNTPERHLS</sequence>
<keyword evidence="4" id="KW-1185">Reference proteome</keyword>
<dbReference type="AlphaFoldDB" id="A0A448WAF0"/>
<proteinExistence type="predicted"/>
<organism evidence="3 4">
    <name type="scientific">Protopolystoma xenopodis</name>
    <dbReference type="NCBI Taxonomy" id="117903"/>
    <lineage>
        <taxon>Eukaryota</taxon>
        <taxon>Metazoa</taxon>
        <taxon>Spiralia</taxon>
        <taxon>Lophotrochozoa</taxon>
        <taxon>Platyhelminthes</taxon>
        <taxon>Monogenea</taxon>
        <taxon>Polyopisthocotylea</taxon>
        <taxon>Polystomatidea</taxon>
        <taxon>Polystomatidae</taxon>
        <taxon>Protopolystoma</taxon>
    </lineage>
</organism>
<evidence type="ECO:0000313" key="3">
    <source>
        <dbReference type="EMBL" id="VEL06939.1"/>
    </source>
</evidence>
<accession>A0A448WAF0</accession>
<dbReference type="Proteomes" id="UP000784294">
    <property type="component" value="Unassembled WGS sequence"/>
</dbReference>